<keyword evidence="8 12" id="KW-0862">Zinc</keyword>
<dbReference type="InterPro" id="IPR050083">
    <property type="entry name" value="HtpX_protease"/>
</dbReference>
<feature type="active site" evidence="12">
    <location>
        <position position="140"/>
    </location>
</feature>
<dbReference type="Proteomes" id="UP000029452">
    <property type="component" value="Unassembled WGS sequence"/>
</dbReference>
<sequence length="298" mass="32349">MEAMINSLKSVLFLGALTGVLLFLGKHWGGDTGMILALGFSLLMNVGSYWFSDRIVLSMYRAQEVTPDMLGQPRLREIHDILVALARRGGIPVPKFYIIEDPSPNAFATGRNPEHAAVAVTTGILDLLTPEELSGVLGHELTHVIHRDTLISTIAASIAGAVTMIANMAQWASIFGGREREEREGGGLGDIAMIFLAPVASFLIQMAISRSREFMADEGGAKLCGNPLFLARALAKLERGVDQEPMNANPSTAHMFILEPFKGGGLMALFSTHPQTEERIRRLEKMVPSASTPVRHAF</sequence>
<dbReference type="Pfam" id="PF01435">
    <property type="entry name" value="Peptidase_M48"/>
    <property type="match status" value="1"/>
</dbReference>
<comment type="cofactor">
    <cofactor evidence="12">
        <name>Zn(2+)</name>
        <dbReference type="ChEBI" id="CHEBI:29105"/>
    </cofactor>
    <text evidence="12">Binds 1 zinc ion per subunit.</text>
</comment>
<reference evidence="14 15" key="1">
    <citation type="submission" date="2014-06" db="EMBL/GenBank/DDBJ databases">
        <title>Draft genome sequence of iron oxidizing acidophile Leptospirillum ferriphilum DSM14647.</title>
        <authorList>
            <person name="Cardenas J.P."/>
            <person name="Lazcano M."/>
            <person name="Ossandon F.J."/>
            <person name="Corbett M."/>
            <person name="Holmes D.S."/>
            <person name="Watkin E."/>
        </authorList>
    </citation>
    <scope>NUCLEOTIDE SEQUENCE [LARGE SCALE GENOMIC DNA]</scope>
    <source>
        <strain evidence="14 15">DSM 14647</strain>
    </source>
</reference>
<feature type="transmembrane region" description="Helical" evidence="12">
    <location>
        <begin position="191"/>
        <end position="208"/>
    </location>
</feature>
<dbReference type="InterPro" id="IPR001915">
    <property type="entry name" value="Peptidase_M48"/>
</dbReference>
<evidence type="ECO:0000256" key="4">
    <source>
        <dbReference type="ARBA" id="ARBA00022670"/>
    </source>
</evidence>
<dbReference type="GO" id="GO:0006508">
    <property type="term" value="P:proteolysis"/>
    <property type="evidence" value="ECO:0007669"/>
    <property type="project" value="UniProtKB-KW"/>
</dbReference>
<evidence type="ECO:0000256" key="1">
    <source>
        <dbReference type="ARBA" id="ARBA00004651"/>
    </source>
</evidence>
<dbReference type="PANTHER" id="PTHR43221">
    <property type="entry name" value="PROTEASE HTPX"/>
    <property type="match status" value="1"/>
</dbReference>
<evidence type="ECO:0000256" key="12">
    <source>
        <dbReference type="HAMAP-Rule" id="MF_00188"/>
    </source>
</evidence>
<evidence type="ECO:0000313" key="15">
    <source>
        <dbReference type="Proteomes" id="UP000029452"/>
    </source>
</evidence>
<dbReference type="InterPro" id="IPR022919">
    <property type="entry name" value="Pept_M48_protease_HtpX"/>
</dbReference>
<feature type="binding site" evidence="12">
    <location>
        <position position="139"/>
    </location>
    <ligand>
        <name>Zn(2+)</name>
        <dbReference type="ChEBI" id="CHEBI:29105"/>
        <note>catalytic</note>
    </ligand>
</feature>
<keyword evidence="3 12" id="KW-1003">Cell membrane</keyword>
<feature type="binding site" evidence="12">
    <location>
        <position position="213"/>
    </location>
    <ligand>
        <name>Zn(2+)</name>
        <dbReference type="ChEBI" id="CHEBI:29105"/>
        <note>catalytic</note>
    </ligand>
</feature>
<keyword evidence="7 12" id="KW-0378">Hydrolase</keyword>
<keyword evidence="11 12" id="KW-0472">Membrane</keyword>
<evidence type="ECO:0000313" key="14">
    <source>
        <dbReference type="EMBL" id="KGA94694.1"/>
    </source>
</evidence>
<proteinExistence type="inferred from homology"/>
<evidence type="ECO:0000256" key="3">
    <source>
        <dbReference type="ARBA" id="ARBA00022475"/>
    </source>
</evidence>
<evidence type="ECO:0000256" key="9">
    <source>
        <dbReference type="ARBA" id="ARBA00022989"/>
    </source>
</evidence>
<gene>
    <name evidence="12" type="primary">htpX</name>
    <name evidence="14" type="ORF">LptCag_2124</name>
</gene>
<dbReference type="PATRIC" id="fig|178606.4.peg.660"/>
<evidence type="ECO:0000256" key="11">
    <source>
        <dbReference type="ARBA" id="ARBA00023136"/>
    </source>
</evidence>
<dbReference type="Gene3D" id="3.30.2010.10">
    <property type="entry name" value="Metalloproteases ('zincins'), catalytic domain"/>
    <property type="match status" value="1"/>
</dbReference>
<dbReference type="GO" id="GO:0005886">
    <property type="term" value="C:plasma membrane"/>
    <property type="evidence" value="ECO:0007669"/>
    <property type="project" value="UniProtKB-SubCell"/>
</dbReference>
<dbReference type="PANTHER" id="PTHR43221:SF1">
    <property type="entry name" value="PROTEASE HTPX"/>
    <property type="match status" value="1"/>
</dbReference>
<feature type="domain" description="Peptidase M48" evidence="13">
    <location>
        <begin position="76"/>
        <end position="286"/>
    </location>
</feature>
<evidence type="ECO:0000259" key="13">
    <source>
        <dbReference type="Pfam" id="PF01435"/>
    </source>
</evidence>
<name>A0A094X837_9BACT</name>
<dbReference type="GO" id="GO:0008270">
    <property type="term" value="F:zinc ion binding"/>
    <property type="evidence" value="ECO:0007669"/>
    <property type="project" value="UniProtKB-UniRule"/>
</dbReference>
<dbReference type="HAMAP" id="MF_00188">
    <property type="entry name" value="Pept_M48_protease_HtpX"/>
    <property type="match status" value="1"/>
</dbReference>
<keyword evidence="6 12" id="KW-0479">Metal-binding</keyword>
<keyword evidence="10 12" id="KW-0482">Metalloprotease</keyword>
<dbReference type="GO" id="GO:0004222">
    <property type="term" value="F:metalloendopeptidase activity"/>
    <property type="evidence" value="ECO:0007669"/>
    <property type="project" value="UniProtKB-UniRule"/>
</dbReference>
<dbReference type="EMBL" id="JPGK01000002">
    <property type="protein sequence ID" value="KGA94694.1"/>
    <property type="molecule type" value="Genomic_DNA"/>
</dbReference>
<protein>
    <recommendedName>
        <fullName evidence="12">Protease HtpX homolog</fullName>
        <ecNumber evidence="12">3.4.24.-</ecNumber>
    </recommendedName>
</protein>
<feature type="transmembrane region" description="Helical" evidence="12">
    <location>
        <begin position="35"/>
        <end position="52"/>
    </location>
</feature>
<dbReference type="CDD" id="cd07336">
    <property type="entry name" value="M48B_HtpX_like"/>
    <property type="match status" value="1"/>
</dbReference>
<keyword evidence="5 12" id="KW-0812">Transmembrane</keyword>
<keyword evidence="9 12" id="KW-1133">Transmembrane helix</keyword>
<comment type="subcellular location">
    <subcellularLocation>
        <location evidence="1 12">Cell membrane</location>
        <topology evidence="1 12">Multi-pass membrane protein</topology>
    </subcellularLocation>
</comment>
<feature type="transmembrane region" description="Helical" evidence="12">
    <location>
        <begin position="150"/>
        <end position="171"/>
    </location>
</feature>
<dbReference type="EC" id="3.4.24.-" evidence="12"/>
<evidence type="ECO:0000256" key="7">
    <source>
        <dbReference type="ARBA" id="ARBA00022801"/>
    </source>
</evidence>
<dbReference type="AlphaFoldDB" id="A0A094X837"/>
<comment type="caution">
    <text evidence="14">The sequence shown here is derived from an EMBL/GenBank/DDBJ whole genome shotgun (WGS) entry which is preliminary data.</text>
</comment>
<evidence type="ECO:0000256" key="2">
    <source>
        <dbReference type="ARBA" id="ARBA00009779"/>
    </source>
</evidence>
<feature type="binding site" evidence="12">
    <location>
        <position position="143"/>
    </location>
    <ligand>
        <name>Zn(2+)</name>
        <dbReference type="ChEBI" id="CHEBI:29105"/>
        <note>catalytic</note>
    </ligand>
</feature>
<keyword evidence="4 12" id="KW-0645">Protease</keyword>
<accession>A0A094X837</accession>
<evidence type="ECO:0000256" key="5">
    <source>
        <dbReference type="ARBA" id="ARBA00022692"/>
    </source>
</evidence>
<organism evidence="14 15">
    <name type="scientific">Leptospirillum ferriphilum</name>
    <dbReference type="NCBI Taxonomy" id="178606"/>
    <lineage>
        <taxon>Bacteria</taxon>
        <taxon>Pseudomonadati</taxon>
        <taxon>Nitrospirota</taxon>
        <taxon>Nitrospiria</taxon>
        <taxon>Nitrospirales</taxon>
        <taxon>Nitrospiraceae</taxon>
        <taxon>Leptospirillum</taxon>
    </lineage>
</organism>
<comment type="similarity">
    <text evidence="2 12">Belongs to the peptidase M48B family.</text>
</comment>
<evidence type="ECO:0000256" key="6">
    <source>
        <dbReference type="ARBA" id="ARBA00022723"/>
    </source>
</evidence>
<evidence type="ECO:0000256" key="8">
    <source>
        <dbReference type="ARBA" id="ARBA00022833"/>
    </source>
</evidence>
<evidence type="ECO:0000256" key="10">
    <source>
        <dbReference type="ARBA" id="ARBA00023049"/>
    </source>
</evidence>